<protein>
    <recommendedName>
        <fullName evidence="2">DUF1468 domain-containing protein</fullName>
    </recommendedName>
</protein>
<keyword evidence="1" id="KW-0812">Transmembrane</keyword>
<dbReference type="Pfam" id="PF07331">
    <property type="entry name" value="TctB"/>
    <property type="match status" value="1"/>
</dbReference>
<feature type="domain" description="DUF1468" evidence="2">
    <location>
        <begin position="15"/>
        <end position="155"/>
    </location>
</feature>
<feature type="transmembrane region" description="Helical" evidence="1">
    <location>
        <begin position="89"/>
        <end position="122"/>
    </location>
</feature>
<keyword evidence="1" id="KW-0472">Membrane</keyword>
<dbReference type="AlphaFoldDB" id="A0A0D0J8E3"/>
<organism evidence="3 4">
    <name type="scientific">Pseudomonas fulva</name>
    <dbReference type="NCBI Taxonomy" id="47880"/>
    <lineage>
        <taxon>Bacteria</taxon>
        <taxon>Pseudomonadati</taxon>
        <taxon>Pseudomonadota</taxon>
        <taxon>Gammaproteobacteria</taxon>
        <taxon>Pseudomonadales</taxon>
        <taxon>Pseudomonadaceae</taxon>
        <taxon>Pseudomonas</taxon>
    </lineage>
</organism>
<evidence type="ECO:0000313" key="4">
    <source>
        <dbReference type="Proteomes" id="UP000032068"/>
    </source>
</evidence>
<feature type="transmembrane region" description="Helical" evidence="1">
    <location>
        <begin position="12"/>
        <end position="30"/>
    </location>
</feature>
<feature type="transmembrane region" description="Helical" evidence="1">
    <location>
        <begin position="42"/>
        <end position="61"/>
    </location>
</feature>
<name>A0A0D0J8E3_9PSED</name>
<feature type="transmembrane region" description="Helical" evidence="1">
    <location>
        <begin position="128"/>
        <end position="154"/>
    </location>
</feature>
<proteinExistence type="predicted"/>
<reference evidence="3 4" key="1">
    <citation type="submission" date="2014-12" db="EMBL/GenBank/DDBJ databases">
        <title>16Stimator: statistical estimation of ribosomal gene copy numbers from draft genome assemblies.</title>
        <authorList>
            <person name="Perisin M.A."/>
            <person name="Vetter M."/>
            <person name="Gilbert J.A."/>
            <person name="Bergelson J."/>
        </authorList>
    </citation>
    <scope>NUCLEOTIDE SEQUENCE [LARGE SCALE GENOMIC DNA]</scope>
    <source>
        <strain evidence="3 4">MEJ086</strain>
    </source>
</reference>
<evidence type="ECO:0000259" key="2">
    <source>
        <dbReference type="Pfam" id="PF07331"/>
    </source>
</evidence>
<accession>A0A0D0J8E3</accession>
<gene>
    <name evidence="3" type="ORF">RU08_07805</name>
</gene>
<dbReference type="Proteomes" id="UP000032068">
    <property type="component" value="Unassembled WGS sequence"/>
</dbReference>
<comment type="caution">
    <text evidence="3">The sequence shown here is derived from an EMBL/GenBank/DDBJ whole genome shotgun (WGS) entry which is preliminary data.</text>
</comment>
<dbReference type="InterPro" id="IPR009936">
    <property type="entry name" value="DUF1468"/>
</dbReference>
<dbReference type="OrthoDB" id="6895128at2"/>
<evidence type="ECO:0000313" key="3">
    <source>
        <dbReference type="EMBL" id="KIQ02160.1"/>
    </source>
</evidence>
<keyword evidence="1" id="KW-1133">Transmembrane helix</keyword>
<dbReference type="RefSeq" id="WP_042553223.1">
    <property type="nucleotide sequence ID" value="NZ_JXQW01000019.1"/>
</dbReference>
<sequence>MTTSKKIPVGERTFCVLLVIFSIAVLYQAYLISGFSSISSPGAFPLGASTVLLIAALRVLYEMRGKPTHGEGWVASAKRFSHAHFPRHIVVFTLLCVAYLAVIQWASFYVSTFVFLMLSIVYLRRGKVLSALLASGISVLAIYLLFTLAFSVYLP</sequence>
<dbReference type="EMBL" id="JXQW01000019">
    <property type="protein sequence ID" value="KIQ02160.1"/>
    <property type="molecule type" value="Genomic_DNA"/>
</dbReference>
<evidence type="ECO:0000256" key="1">
    <source>
        <dbReference type="SAM" id="Phobius"/>
    </source>
</evidence>